<proteinExistence type="inferred from homology"/>
<keyword evidence="1" id="KW-0997">Cell inner membrane</keyword>
<keyword evidence="1" id="KW-0812">Transmembrane</keyword>
<comment type="function">
    <text evidence="1">Involved in the import of queuosine (Q) precursors, required for Q precursor salvage.</text>
</comment>
<name>A0A420ECJ8_9ALTE</name>
<comment type="subcellular location">
    <subcellularLocation>
        <location evidence="1">Cell inner membrane</location>
        <topology evidence="1">Multi-pass membrane protein</topology>
    </subcellularLocation>
</comment>
<evidence type="ECO:0000256" key="1">
    <source>
        <dbReference type="HAMAP-Rule" id="MF_02088"/>
    </source>
</evidence>
<gene>
    <name evidence="2" type="ORF">DBZ36_08580</name>
</gene>
<reference evidence="2 3" key="1">
    <citation type="submission" date="2018-09" db="EMBL/GenBank/DDBJ databases">
        <authorList>
            <person name="Wang Z."/>
        </authorList>
    </citation>
    <scope>NUCLEOTIDE SEQUENCE [LARGE SCALE GENOMIC DNA]</scope>
    <source>
        <strain evidence="2 3">ALS 81</strain>
    </source>
</reference>
<keyword evidence="1" id="KW-0472">Membrane</keyword>
<keyword evidence="3" id="KW-1185">Reference proteome</keyword>
<sequence>MLTQFDDKARRSLLILALLHIVTIAASNYFVQIPFTIFGFHTTWGAFTFPFIFLATDLTVRTFGAKPARRIVFYSMFPALIVSYVVSVMFYEGSFVGISGLGELNIFVARIAFASFAAYVIGQLLDVKVFDRLRKLPQWWAAPAASSFIGNAVDTLVFFSIAFYMSSDPFMAEHWTEIAFVDYLFKVVINLALFVPLYGMLLRFISKRLDLSNNQALNV</sequence>
<dbReference type="GO" id="GO:0005886">
    <property type="term" value="C:plasma membrane"/>
    <property type="evidence" value="ECO:0007669"/>
    <property type="project" value="UniProtKB-SubCell"/>
</dbReference>
<feature type="transmembrane region" description="Helical" evidence="1">
    <location>
        <begin position="12"/>
        <end position="31"/>
    </location>
</feature>
<keyword evidence="1" id="KW-0813">Transport</keyword>
<feature type="transmembrane region" description="Helical" evidence="1">
    <location>
        <begin position="183"/>
        <end position="205"/>
    </location>
</feature>
<feature type="transmembrane region" description="Helical" evidence="1">
    <location>
        <begin position="106"/>
        <end position="127"/>
    </location>
</feature>
<dbReference type="Pfam" id="PF02592">
    <property type="entry name" value="Vut_1"/>
    <property type="match status" value="1"/>
</dbReference>
<dbReference type="RefSeq" id="WP_120354538.1">
    <property type="nucleotide sequence ID" value="NZ_RAQO01000005.1"/>
</dbReference>
<feature type="transmembrane region" description="Helical" evidence="1">
    <location>
        <begin position="71"/>
        <end position="91"/>
    </location>
</feature>
<feature type="transmembrane region" description="Helical" evidence="1">
    <location>
        <begin position="37"/>
        <end position="59"/>
    </location>
</feature>
<dbReference type="InterPro" id="IPR003744">
    <property type="entry name" value="YhhQ"/>
</dbReference>
<dbReference type="HAMAP" id="MF_02088">
    <property type="entry name" value="Q_prec_transport"/>
    <property type="match status" value="1"/>
</dbReference>
<comment type="similarity">
    <text evidence="1">Belongs to the vitamin uptake transporter (VUT/ECF) (TC 2.A.88) family. Q precursor transporter subfamily.</text>
</comment>
<keyword evidence="1" id="KW-1133">Transmembrane helix</keyword>
<comment type="caution">
    <text evidence="2">The sequence shown here is derived from an EMBL/GenBank/DDBJ whole genome shotgun (WGS) entry which is preliminary data.</text>
</comment>
<dbReference type="OrthoDB" id="7065604at2"/>
<evidence type="ECO:0000313" key="2">
    <source>
        <dbReference type="EMBL" id="RKF18459.1"/>
    </source>
</evidence>
<dbReference type="PANTHER" id="PTHR34300:SF1">
    <property type="entry name" value="QUEUOSINE PRECURSOR TRANSPORTER"/>
    <property type="match status" value="1"/>
</dbReference>
<dbReference type="NCBIfam" id="NF008406">
    <property type="entry name" value="PRK11212.1"/>
    <property type="match status" value="1"/>
</dbReference>
<dbReference type="AlphaFoldDB" id="A0A420ECJ8"/>
<dbReference type="GO" id="GO:0022857">
    <property type="term" value="F:transmembrane transporter activity"/>
    <property type="evidence" value="ECO:0007669"/>
    <property type="project" value="UniProtKB-UniRule"/>
</dbReference>
<organism evidence="2 3">
    <name type="scientific">Alginatibacterium sediminis</name>
    <dbReference type="NCBI Taxonomy" id="2164068"/>
    <lineage>
        <taxon>Bacteria</taxon>
        <taxon>Pseudomonadati</taxon>
        <taxon>Pseudomonadota</taxon>
        <taxon>Gammaproteobacteria</taxon>
        <taxon>Alteromonadales</taxon>
        <taxon>Alteromonadaceae</taxon>
        <taxon>Alginatibacterium</taxon>
    </lineage>
</organism>
<keyword evidence="1" id="KW-1003">Cell membrane</keyword>
<dbReference type="PANTHER" id="PTHR34300">
    <property type="entry name" value="QUEUOSINE PRECURSOR TRANSPORTER-RELATED"/>
    <property type="match status" value="1"/>
</dbReference>
<dbReference type="NCBIfam" id="TIGR00697">
    <property type="entry name" value="queuosine precursor transporter"/>
    <property type="match status" value="1"/>
</dbReference>
<feature type="transmembrane region" description="Helical" evidence="1">
    <location>
        <begin position="139"/>
        <end position="163"/>
    </location>
</feature>
<protein>
    <recommendedName>
        <fullName evidence="1">Probable queuosine precursor transporter</fullName>
        <shortName evidence="1">Q precursor transporter</shortName>
    </recommendedName>
</protein>
<dbReference type="Proteomes" id="UP000286482">
    <property type="component" value="Unassembled WGS sequence"/>
</dbReference>
<dbReference type="EMBL" id="RAQO01000005">
    <property type="protein sequence ID" value="RKF18459.1"/>
    <property type="molecule type" value="Genomic_DNA"/>
</dbReference>
<accession>A0A420ECJ8</accession>
<evidence type="ECO:0000313" key="3">
    <source>
        <dbReference type="Proteomes" id="UP000286482"/>
    </source>
</evidence>